<reference evidence="3" key="1">
    <citation type="journal article" date="2019" name="Int. J. Syst. Evol. Microbiol.">
        <title>The Global Catalogue of Microorganisms (GCM) 10K type strain sequencing project: providing services to taxonomists for standard genome sequencing and annotation.</title>
        <authorList>
            <consortium name="The Broad Institute Genomics Platform"/>
            <consortium name="The Broad Institute Genome Sequencing Center for Infectious Disease"/>
            <person name="Wu L."/>
            <person name="Ma J."/>
        </authorList>
    </citation>
    <scope>NUCLEOTIDE SEQUENCE [LARGE SCALE GENOMIC DNA]</scope>
    <source>
        <strain evidence="3">JCM 10696</strain>
    </source>
</reference>
<feature type="domain" description="STAS" evidence="1">
    <location>
        <begin position="197"/>
        <end position="286"/>
    </location>
</feature>
<dbReference type="EMBL" id="BAAAHH010000006">
    <property type="protein sequence ID" value="GAA0946161.1"/>
    <property type="molecule type" value="Genomic_DNA"/>
</dbReference>
<dbReference type="InterPro" id="IPR025847">
    <property type="entry name" value="MEDS_domain"/>
</dbReference>
<sequence length="286" mass="31252">MKFGDHLCLPYDNDLVRRSVLASFVADGLTAGEKIVYVSDGGEPDAVLDWLRAEPGAASADLDGAAADGRLVIVPAASAYLSTGRFDPDEVVAMFGNHLEMAMLQQHAGLRLTCEKTFSLRGWPGSERFAEFEEKIEAVFRSAPVNAMALCQYDTRWFGRRSLEHLLGVHESGNVRADDVYDDGVLRISPLFLPPGLSLHGTVEESTFQALAAALERLGERTDLLCLDLADVDFCDMAGLRVMLDARTSPRGRERQLMLREVPEPIVELIHAAGWGGMPGIHVEEA</sequence>
<proteinExistence type="predicted"/>
<dbReference type="CDD" id="cd07043">
    <property type="entry name" value="STAS_anti-anti-sigma_factors"/>
    <property type="match status" value="1"/>
</dbReference>
<protein>
    <recommendedName>
        <fullName evidence="1">STAS domain-containing protein</fullName>
    </recommendedName>
</protein>
<evidence type="ECO:0000313" key="2">
    <source>
        <dbReference type="EMBL" id="GAA0946161.1"/>
    </source>
</evidence>
<dbReference type="Pfam" id="PF13466">
    <property type="entry name" value="STAS_2"/>
    <property type="match status" value="1"/>
</dbReference>
<dbReference type="Proteomes" id="UP001500665">
    <property type="component" value="Unassembled WGS sequence"/>
</dbReference>
<evidence type="ECO:0000259" key="1">
    <source>
        <dbReference type="PROSITE" id="PS50801"/>
    </source>
</evidence>
<accession>A0ABP4B5A3</accession>
<dbReference type="InterPro" id="IPR002645">
    <property type="entry name" value="STAS_dom"/>
</dbReference>
<gene>
    <name evidence="2" type="ORF">GCM10009550_20550</name>
</gene>
<dbReference type="SUPFAM" id="SSF52091">
    <property type="entry name" value="SpoIIaa-like"/>
    <property type="match status" value="1"/>
</dbReference>
<organism evidence="2 3">
    <name type="scientific">Actinocorallia libanotica</name>
    <dbReference type="NCBI Taxonomy" id="46162"/>
    <lineage>
        <taxon>Bacteria</taxon>
        <taxon>Bacillati</taxon>
        <taxon>Actinomycetota</taxon>
        <taxon>Actinomycetes</taxon>
        <taxon>Streptosporangiales</taxon>
        <taxon>Thermomonosporaceae</taxon>
        <taxon>Actinocorallia</taxon>
    </lineage>
</organism>
<evidence type="ECO:0000313" key="3">
    <source>
        <dbReference type="Proteomes" id="UP001500665"/>
    </source>
</evidence>
<dbReference type="InterPro" id="IPR036513">
    <property type="entry name" value="STAS_dom_sf"/>
</dbReference>
<name>A0ABP4B5A3_9ACTN</name>
<dbReference type="PROSITE" id="PS50801">
    <property type="entry name" value="STAS"/>
    <property type="match status" value="1"/>
</dbReference>
<dbReference type="Gene3D" id="3.30.750.24">
    <property type="entry name" value="STAS domain"/>
    <property type="match status" value="1"/>
</dbReference>
<comment type="caution">
    <text evidence="2">The sequence shown here is derived from an EMBL/GenBank/DDBJ whole genome shotgun (WGS) entry which is preliminary data.</text>
</comment>
<keyword evidence="3" id="KW-1185">Reference proteome</keyword>
<dbReference type="Pfam" id="PF14417">
    <property type="entry name" value="MEDS"/>
    <property type="match status" value="1"/>
</dbReference>
<dbReference type="InterPro" id="IPR058548">
    <property type="entry name" value="MlaB-like_STAS"/>
</dbReference>